<dbReference type="EMBL" id="KZ820028">
    <property type="protein sequence ID" value="PWN49600.1"/>
    <property type="molecule type" value="Genomic_DNA"/>
</dbReference>
<dbReference type="Proteomes" id="UP000245626">
    <property type="component" value="Unassembled WGS sequence"/>
</dbReference>
<gene>
    <name evidence="1" type="ORF">IE53DRAFT_388154</name>
</gene>
<evidence type="ECO:0000313" key="2">
    <source>
        <dbReference type="Proteomes" id="UP000245626"/>
    </source>
</evidence>
<evidence type="ECO:0000313" key="1">
    <source>
        <dbReference type="EMBL" id="PWN49600.1"/>
    </source>
</evidence>
<proteinExistence type="predicted"/>
<protein>
    <submittedName>
        <fullName evidence="1">COP9 signalosome complex subunit 2</fullName>
    </submittedName>
</protein>
<accession>A0ACD0NUU4</accession>
<organism evidence="1 2">
    <name type="scientific">Violaceomyces palustris</name>
    <dbReference type="NCBI Taxonomy" id="1673888"/>
    <lineage>
        <taxon>Eukaryota</taxon>
        <taxon>Fungi</taxon>
        <taxon>Dikarya</taxon>
        <taxon>Basidiomycota</taxon>
        <taxon>Ustilaginomycotina</taxon>
        <taxon>Ustilaginomycetes</taxon>
        <taxon>Violaceomycetales</taxon>
        <taxon>Violaceomycetaceae</taxon>
        <taxon>Violaceomyces</taxon>
    </lineage>
</organism>
<reference evidence="1 2" key="1">
    <citation type="journal article" date="2018" name="Mol. Biol. Evol.">
        <title>Broad Genomic Sampling Reveals a Smut Pathogenic Ancestry of the Fungal Clade Ustilaginomycotina.</title>
        <authorList>
            <person name="Kijpornyongpan T."/>
            <person name="Mondo S.J."/>
            <person name="Barry K."/>
            <person name="Sandor L."/>
            <person name="Lee J."/>
            <person name="Lipzen A."/>
            <person name="Pangilinan J."/>
            <person name="LaButti K."/>
            <person name="Hainaut M."/>
            <person name="Henrissat B."/>
            <person name="Grigoriev I.V."/>
            <person name="Spatafora J.W."/>
            <person name="Aime M.C."/>
        </authorList>
    </citation>
    <scope>NUCLEOTIDE SEQUENCE [LARGE SCALE GENOMIC DNA]</scope>
    <source>
        <strain evidence="1 2">SA 807</strain>
    </source>
</reference>
<name>A0ACD0NUU4_9BASI</name>
<sequence>MSDDEFLMDDAADEDYDFEYEEDDQDDDADAGIENRYYNAKNIKDSDPDEAISELKAVVQAEVEKGDWGFKALKQQTKINFHRGRHQDALETYTQLLSYTKSAVTRNYSEKSINNILDYVSNATNVDLKTMESFYDVTKKALEESKNERLSVKTDLKLARLWLARKEWSRLGKTIKQLRAYCTSEDGSDDQSKGTILLEIFSLEIQMYGELGNFKKLKEIYNATLQVKSAIPHPRIMGVIRECGGKMHMSEKNWEAAQVDFFQAFLNYDEAGSPQRIQVLKYLVLAHMLMGSDINPFDSQETKPYKNDPQIVAMTNLVSAYQRREVHEAERILRENRETIMDDPFIRAHIDDVLRGLRTQYLIDIIKPYTRIEISYLAKQLNVPAESVEDLLMSLILDNRIEGRIDQVDQVLELDRSAASLNRKRYEALAKWNGEISKLGGIIENKQGQGAGGGARGGAARTGMGIGMPIGGMSSVLGMSMPSLGPMSRG</sequence>
<keyword evidence="2" id="KW-1185">Reference proteome</keyword>